<dbReference type="Proteomes" id="UP001465426">
    <property type="component" value="Unassembled WGS sequence"/>
</dbReference>
<name>A0ABV1EUD4_9BACI</name>
<dbReference type="RefSeq" id="WP_349204209.1">
    <property type="nucleotide sequence ID" value="NZ_JBBMFN010000004.1"/>
</dbReference>
<gene>
    <name evidence="1" type="ORF">WMO63_03375</name>
</gene>
<comment type="caution">
    <text evidence="1">The sequence shown here is derived from an EMBL/GenBank/DDBJ whole genome shotgun (WGS) entry which is preliminary data.</text>
</comment>
<accession>A0ABV1EUD4</accession>
<organism evidence="1 2">
    <name type="scientific">Niallia hominis</name>
    <dbReference type="NCBI Taxonomy" id="3133173"/>
    <lineage>
        <taxon>Bacteria</taxon>
        <taxon>Bacillati</taxon>
        <taxon>Bacillota</taxon>
        <taxon>Bacilli</taxon>
        <taxon>Bacillales</taxon>
        <taxon>Bacillaceae</taxon>
        <taxon>Niallia</taxon>
    </lineage>
</organism>
<dbReference type="EMBL" id="JBBMFN010000004">
    <property type="protein sequence ID" value="MEQ2464707.1"/>
    <property type="molecule type" value="Genomic_DNA"/>
</dbReference>
<proteinExistence type="predicted"/>
<evidence type="ECO:0000313" key="2">
    <source>
        <dbReference type="Proteomes" id="UP001465426"/>
    </source>
</evidence>
<protein>
    <submittedName>
        <fullName evidence="1">Uncharacterized protein</fullName>
    </submittedName>
</protein>
<keyword evidence="2" id="KW-1185">Reference proteome</keyword>
<sequence>MNDLESIKDKVIDKVLEISQASGDLVPVISGFANNVRYKRFKKRIDNNERKIKKIFHSIYESDVDFFAEKIGTMVFEKIMNDQEDDKAEFLILGFENCVENNIKDEDKIIMYFDLLTELRSFDLKRLVTLSRRTGDAPIIPIEGSDEQKLIQFSDSKLRRFGFVKTGTSWSTEGGEKIDYSRPIEITNFGNQFLDFIGF</sequence>
<evidence type="ECO:0000313" key="1">
    <source>
        <dbReference type="EMBL" id="MEQ2464707.1"/>
    </source>
</evidence>
<reference evidence="1 2" key="1">
    <citation type="submission" date="2024-03" db="EMBL/GenBank/DDBJ databases">
        <title>Human intestinal bacterial collection.</title>
        <authorList>
            <person name="Pauvert C."/>
            <person name="Hitch T.C.A."/>
            <person name="Clavel T."/>
        </authorList>
    </citation>
    <scope>NUCLEOTIDE SEQUENCE [LARGE SCALE GENOMIC DNA]</scope>
    <source>
        <strain evidence="1 2">CLA-SR-H024</strain>
    </source>
</reference>